<evidence type="ECO:0000313" key="14">
    <source>
        <dbReference type="Proteomes" id="UP001153069"/>
    </source>
</evidence>
<evidence type="ECO:0000313" key="13">
    <source>
        <dbReference type="EMBL" id="CAB9504919.1"/>
    </source>
</evidence>
<dbReference type="GO" id="GO:0005886">
    <property type="term" value="C:plasma membrane"/>
    <property type="evidence" value="ECO:0007669"/>
    <property type="project" value="UniProtKB-SubCell"/>
</dbReference>
<dbReference type="GO" id="GO:0016301">
    <property type="term" value="F:kinase activity"/>
    <property type="evidence" value="ECO:0007669"/>
    <property type="project" value="UniProtKB-KW"/>
</dbReference>
<feature type="compositionally biased region" description="Polar residues" evidence="11">
    <location>
        <begin position="102"/>
        <end position="111"/>
    </location>
</feature>
<dbReference type="InterPro" id="IPR001611">
    <property type="entry name" value="Leu-rich_rpt"/>
</dbReference>
<evidence type="ECO:0000256" key="12">
    <source>
        <dbReference type="SAM" id="Phobius"/>
    </source>
</evidence>
<keyword evidence="7 12" id="KW-0472">Membrane</keyword>
<keyword evidence="3 12" id="KW-0812">Transmembrane</keyword>
<evidence type="ECO:0000256" key="7">
    <source>
        <dbReference type="ARBA" id="ARBA00023136"/>
    </source>
</evidence>
<evidence type="ECO:0000256" key="11">
    <source>
        <dbReference type="SAM" id="MobiDB-lite"/>
    </source>
</evidence>
<feature type="transmembrane region" description="Helical" evidence="12">
    <location>
        <begin position="295"/>
        <end position="314"/>
    </location>
</feature>
<evidence type="ECO:0000256" key="9">
    <source>
        <dbReference type="ARBA" id="ARBA00023180"/>
    </source>
</evidence>
<dbReference type="SUPFAM" id="SSF52058">
    <property type="entry name" value="L domain-like"/>
    <property type="match status" value="1"/>
</dbReference>
<dbReference type="FunFam" id="3.80.10.10:FF:000383">
    <property type="entry name" value="Leucine-rich repeat receptor protein kinase EMS1"/>
    <property type="match status" value="1"/>
</dbReference>
<evidence type="ECO:0000256" key="6">
    <source>
        <dbReference type="ARBA" id="ARBA00022989"/>
    </source>
</evidence>
<organism evidence="13 14">
    <name type="scientific">Seminavis robusta</name>
    <dbReference type="NCBI Taxonomy" id="568900"/>
    <lineage>
        <taxon>Eukaryota</taxon>
        <taxon>Sar</taxon>
        <taxon>Stramenopiles</taxon>
        <taxon>Ochrophyta</taxon>
        <taxon>Bacillariophyta</taxon>
        <taxon>Bacillariophyceae</taxon>
        <taxon>Bacillariophycidae</taxon>
        <taxon>Naviculales</taxon>
        <taxon>Naviculaceae</taxon>
        <taxon>Seminavis</taxon>
    </lineage>
</organism>
<evidence type="ECO:0000256" key="8">
    <source>
        <dbReference type="ARBA" id="ARBA00023170"/>
    </source>
</evidence>
<keyword evidence="8 13" id="KW-0675">Receptor</keyword>
<dbReference type="AlphaFoldDB" id="A0A9N8DS40"/>
<sequence length="769" mass="82637">MGVESDEKSVDAGAVKMAPSTHNTSIAGGTHVTTNEPKMRTAKSEVGIKSSVNTNDSAAAMVGIHYEGVVEDLQRRGLHRYADALLALSEHLQEQEEHAESTVASKNSMAPSAQCKEDSIHPDKVLSVSKLGAKSGKPGAAQNGSLVERSRIIATLLDLPDDITSITAVVEEGSDQSGIFGSNLPRPTQDVAGSSNSAPPLNFTQSSFIQLPSANPGAFNVVPSSANPMQEVSGSITIGGSVTVGTKGEPSSIQLPPTEETTLEAVRVDDILTVHADPMDGKEDRNINQKKVLKAWLGSGFCFLVGVMLLIIALTTTKNKNNETMTPVPAVTPSPTFAPDDRFDLLRDFFVSALAPYYSQGDDTGDMTNGTDLVQLVFHHEDSPRYKALEWMAWNDTEIETAIPLDYITFMDLPAGHNNHDTKLPDESQQRLLQRFALAAFYFATGGPTAWSEQYEFLAPGHECDWSGALQCSEVVPEDDDAFTLESNGGRNQSFSVITGIDLKENGLTGSLTQDLGALSHLKSINLFGNALTGTFPASLAHLTALTDLTVANNRMDGTIPETCLASWMEMQSLKLGDNSFSGTLPSEIGLMVNLVAFGAERLSWQGTVPKELFQKLTNLEFLEMSNMVYGFVNDTLPTHIGLWTNLKSLIMHGSNLVGSIPIEIGLVSNLKRLQLASNHMTGPLPSELGLLTAMTRLQLSVNGLTGTVPTSFVNFESVKRLELQNTLLTGDVSFLCNAIEAGNMTAIDNFRMDMAEVSGCSCCSCCEY</sequence>
<evidence type="ECO:0000256" key="5">
    <source>
        <dbReference type="ARBA" id="ARBA00022737"/>
    </source>
</evidence>
<feature type="region of interest" description="Disordered" evidence="11">
    <location>
        <begin position="1"/>
        <end position="34"/>
    </location>
</feature>
<feature type="region of interest" description="Disordered" evidence="11">
    <location>
        <begin position="96"/>
        <end position="120"/>
    </location>
</feature>
<dbReference type="EMBL" id="CAICTM010000212">
    <property type="protein sequence ID" value="CAB9504919.1"/>
    <property type="molecule type" value="Genomic_DNA"/>
</dbReference>
<keyword evidence="9" id="KW-0325">Glycoprotein</keyword>
<evidence type="ECO:0000256" key="10">
    <source>
        <dbReference type="ARBA" id="ARBA00037847"/>
    </source>
</evidence>
<comment type="caution">
    <text evidence="13">The sequence shown here is derived from an EMBL/GenBank/DDBJ whole genome shotgun (WGS) entry which is preliminary data.</text>
</comment>
<keyword evidence="5" id="KW-0677">Repeat</keyword>
<reference evidence="13" key="1">
    <citation type="submission" date="2020-06" db="EMBL/GenBank/DDBJ databases">
        <authorList>
            <consortium name="Plant Systems Biology data submission"/>
        </authorList>
    </citation>
    <scope>NUCLEOTIDE SEQUENCE</scope>
    <source>
        <strain evidence="13">D6</strain>
    </source>
</reference>
<protein>
    <submittedName>
        <fullName evidence="13">LRR receptor-like serine threonine-protein kinase</fullName>
    </submittedName>
</protein>
<evidence type="ECO:0000256" key="3">
    <source>
        <dbReference type="ARBA" id="ARBA00022692"/>
    </source>
</evidence>
<keyword evidence="13" id="KW-0418">Kinase</keyword>
<dbReference type="PANTHER" id="PTHR48052:SF8">
    <property type="entry name" value="LRR RECEPTOR-LIKE SERINE_THREONINE-PROTEIN KINASE FLS2"/>
    <property type="match status" value="1"/>
</dbReference>
<evidence type="ECO:0000256" key="2">
    <source>
        <dbReference type="ARBA" id="ARBA00022475"/>
    </source>
</evidence>
<gene>
    <name evidence="13" type="ORF">SEMRO_213_G088480.1</name>
</gene>
<dbReference type="PANTHER" id="PTHR48052">
    <property type="entry name" value="UNNAMED PRODUCT"/>
    <property type="match status" value="1"/>
</dbReference>
<evidence type="ECO:0000256" key="4">
    <source>
        <dbReference type="ARBA" id="ARBA00022729"/>
    </source>
</evidence>
<dbReference type="Gene3D" id="3.80.10.10">
    <property type="entry name" value="Ribonuclease Inhibitor"/>
    <property type="match status" value="1"/>
</dbReference>
<keyword evidence="14" id="KW-1185">Reference proteome</keyword>
<proteinExistence type="predicted"/>
<keyword evidence="2" id="KW-1003">Cell membrane</keyword>
<feature type="compositionally biased region" description="Polar residues" evidence="11">
    <location>
        <begin position="20"/>
        <end position="34"/>
    </location>
</feature>
<keyword evidence="13" id="KW-0808">Transferase</keyword>
<name>A0A9N8DS40_9STRA</name>
<dbReference type="Pfam" id="PF00560">
    <property type="entry name" value="LRR_1"/>
    <property type="match status" value="1"/>
</dbReference>
<dbReference type="InterPro" id="IPR032675">
    <property type="entry name" value="LRR_dom_sf"/>
</dbReference>
<keyword evidence="6 12" id="KW-1133">Transmembrane helix</keyword>
<dbReference type="OrthoDB" id="46005at2759"/>
<evidence type="ECO:0000256" key="1">
    <source>
        <dbReference type="ARBA" id="ARBA00004236"/>
    </source>
</evidence>
<dbReference type="GO" id="GO:0012505">
    <property type="term" value="C:endomembrane system"/>
    <property type="evidence" value="ECO:0007669"/>
    <property type="project" value="UniProtKB-SubCell"/>
</dbReference>
<accession>A0A9N8DS40</accession>
<feature type="compositionally biased region" description="Basic and acidic residues" evidence="11">
    <location>
        <begin position="1"/>
        <end position="10"/>
    </location>
</feature>
<keyword evidence="4" id="KW-0732">Signal</keyword>
<comment type="subcellular location">
    <subcellularLocation>
        <location evidence="1">Cell membrane</location>
    </subcellularLocation>
    <subcellularLocation>
        <location evidence="10">Endomembrane system</location>
        <topology evidence="10">Single-pass membrane protein</topology>
    </subcellularLocation>
</comment>
<dbReference type="Proteomes" id="UP001153069">
    <property type="component" value="Unassembled WGS sequence"/>
</dbReference>